<feature type="compositionally biased region" description="Polar residues" evidence="1">
    <location>
        <begin position="113"/>
        <end position="125"/>
    </location>
</feature>
<dbReference type="EMBL" id="CP019698">
    <property type="protein sequence ID" value="AQS58220.1"/>
    <property type="molecule type" value="Genomic_DNA"/>
</dbReference>
<reference evidence="2 3" key="1">
    <citation type="journal article" date="2016" name="Int. J. Syst. Evol. Microbiol.">
        <title>Desulfotomaculum ferrireducens sp. nov., a moderately thermophilic sulfate-reducing and dissimilatory Fe(III)-reducing bacterium isolated from compost.</title>
        <authorList>
            <person name="Yang G."/>
            <person name="Guo J."/>
            <person name="Zhuang L."/>
            <person name="Yuan Y."/>
            <person name="Zhou S."/>
        </authorList>
    </citation>
    <scope>NUCLEOTIDE SEQUENCE [LARGE SCALE GENOMIC DNA]</scope>
    <source>
        <strain evidence="2 3">GSS09</strain>
    </source>
</reference>
<dbReference type="KEGG" id="dfg:B0537_03415"/>
<organism evidence="2 3">
    <name type="scientific">Desulforamulus ferrireducens</name>
    <dbReference type="NCBI Taxonomy" id="1833852"/>
    <lineage>
        <taxon>Bacteria</taxon>
        <taxon>Bacillati</taxon>
        <taxon>Bacillota</taxon>
        <taxon>Clostridia</taxon>
        <taxon>Eubacteriales</taxon>
        <taxon>Peptococcaceae</taxon>
        <taxon>Desulforamulus</taxon>
    </lineage>
</organism>
<dbReference type="AlphaFoldDB" id="A0A1S6ITW9"/>
<accession>A0A1S6ITW9</accession>
<name>A0A1S6ITW9_9FIRM</name>
<gene>
    <name evidence="2" type="ORF">B0537_03415</name>
</gene>
<evidence type="ECO:0000256" key="1">
    <source>
        <dbReference type="SAM" id="MobiDB-lite"/>
    </source>
</evidence>
<evidence type="ECO:0000313" key="3">
    <source>
        <dbReference type="Proteomes" id="UP000189464"/>
    </source>
</evidence>
<proteinExistence type="predicted"/>
<protein>
    <submittedName>
        <fullName evidence="2">Uncharacterized protein</fullName>
    </submittedName>
</protein>
<evidence type="ECO:0000313" key="2">
    <source>
        <dbReference type="EMBL" id="AQS58220.1"/>
    </source>
</evidence>
<feature type="region of interest" description="Disordered" evidence="1">
    <location>
        <begin position="113"/>
        <end position="134"/>
    </location>
</feature>
<dbReference type="OrthoDB" id="1807379at2"/>
<sequence>MLFKEYRDIISRINSLDKPLSSLTKYERNEVLNLSIRQEEIEKALGQQIQGIFKELQEGLDVVTEWVNLMKEDAIKALGVDGTPDEVLALEDTLAQASLLNSQIASLTLANYSGNKGTDTSPQESENPEPKPNILPVQTASQKKIYLPPIQSTIDMVEISEQEKIVNKVIEEINDSLLAAAPTFSSEVFNPPRIVTQKTKTSKKKKR</sequence>
<dbReference type="Proteomes" id="UP000189464">
    <property type="component" value="Chromosome"/>
</dbReference>
<dbReference type="RefSeq" id="WP_077713188.1">
    <property type="nucleotide sequence ID" value="NZ_CP019698.1"/>
</dbReference>
<keyword evidence="3" id="KW-1185">Reference proteome</keyword>